<dbReference type="Gene3D" id="2.60.120.10">
    <property type="entry name" value="Jelly Rolls"/>
    <property type="match status" value="1"/>
</dbReference>
<sequence length="146" mass="14868">MTTPAAGEGAPLPRFLCDTAALAAQDDAPAGALWKLAEAGRQLDANVVRLPPAARVAPHTEPDLDVLLLVLGGEGTLLGADEPVPLRAGGLAWLPHGAARGVEAGARGLTYLTAHRRRPGLRITSATEAERLGPAPRAPEGPSGVS</sequence>
<reference evidence="2" key="2">
    <citation type="submission" date="2020-09" db="EMBL/GenBank/DDBJ databases">
        <authorList>
            <person name="Sun Q."/>
            <person name="Ohkuma M."/>
        </authorList>
    </citation>
    <scope>NUCLEOTIDE SEQUENCE</scope>
    <source>
        <strain evidence="2">JCM 4234</strain>
    </source>
</reference>
<reference evidence="2" key="1">
    <citation type="journal article" date="2014" name="Int. J. Syst. Evol. Microbiol.">
        <title>Complete genome sequence of Corynebacterium casei LMG S-19264T (=DSM 44701T), isolated from a smear-ripened cheese.</title>
        <authorList>
            <consortium name="US DOE Joint Genome Institute (JGI-PGF)"/>
            <person name="Walter F."/>
            <person name="Albersmeier A."/>
            <person name="Kalinowski J."/>
            <person name="Ruckert C."/>
        </authorList>
    </citation>
    <scope>NUCLEOTIDE SEQUENCE</scope>
    <source>
        <strain evidence="2">JCM 4234</strain>
    </source>
</reference>
<organism evidence="2 3">
    <name type="scientific">Streptomyces griseoviridis</name>
    <dbReference type="NCBI Taxonomy" id="45398"/>
    <lineage>
        <taxon>Bacteria</taxon>
        <taxon>Bacillati</taxon>
        <taxon>Actinomycetota</taxon>
        <taxon>Actinomycetes</taxon>
        <taxon>Kitasatosporales</taxon>
        <taxon>Streptomycetaceae</taxon>
        <taxon>Streptomyces</taxon>
    </lineage>
</organism>
<comment type="caution">
    <text evidence="2">The sequence shown here is derived from an EMBL/GenBank/DDBJ whole genome shotgun (WGS) entry which is preliminary data.</text>
</comment>
<evidence type="ECO:0000313" key="3">
    <source>
        <dbReference type="Proteomes" id="UP000653493"/>
    </source>
</evidence>
<dbReference type="InterPro" id="IPR014710">
    <property type="entry name" value="RmlC-like_jellyroll"/>
</dbReference>
<evidence type="ECO:0000256" key="1">
    <source>
        <dbReference type="SAM" id="MobiDB-lite"/>
    </source>
</evidence>
<dbReference type="Proteomes" id="UP000653493">
    <property type="component" value="Unassembled WGS sequence"/>
</dbReference>
<dbReference type="InterPro" id="IPR011051">
    <property type="entry name" value="RmlC_Cupin_sf"/>
</dbReference>
<feature type="region of interest" description="Disordered" evidence="1">
    <location>
        <begin position="122"/>
        <end position="146"/>
    </location>
</feature>
<name>A0A918LKV0_STRGD</name>
<keyword evidence="3" id="KW-1185">Reference proteome</keyword>
<dbReference type="EMBL" id="BMSL01000028">
    <property type="protein sequence ID" value="GGS63177.1"/>
    <property type="molecule type" value="Genomic_DNA"/>
</dbReference>
<protein>
    <recommendedName>
        <fullName evidence="4">AraC-type arabinose-binding/dimerisation domain-containing protein</fullName>
    </recommendedName>
</protein>
<evidence type="ECO:0008006" key="4">
    <source>
        <dbReference type="Google" id="ProtNLM"/>
    </source>
</evidence>
<accession>A0A918LKV0</accession>
<dbReference type="AlphaFoldDB" id="A0A918LKV0"/>
<proteinExistence type="predicted"/>
<dbReference type="SUPFAM" id="SSF51182">
    <property type="entry name" value="RmlC-like cupins"/>
    <property type="match status" value="1"/>
</dbReference>
<evidence type="ECO:0000313" key="2">
    <source>
        <dbReference type="EMBL" id="GGS63177.1"/>
    </source>
</evidence>
<gene>
    <name evidence="2" type="ORF">GCM10010238_60360</name>
</gene>